<proteinExistence type="predicted"/>
<comment type="caution">
    <text evidence="1">The sequence shown here is derived from an EMBL/GenBank/DDBJ whole genome shotgun (WGS) entry which is preliminary data.</text>
</comment>
<evidence type="ECO:0000313" key="1">
    <source>
        <dbReference type="EMBL" id="KAF4613066.1"/>
    </source>
</evidence>
<accession>A0A8H4QLI0</accession>
<evidence type="ECO:0000313" key="2">
    <source>
        <dbReference type="Proteomes" id="UP000521872"/>
    </source>
</evidence>
<keyword evidence="2" id="KW-1185">Reference proteome</keyword>
<gene>
    <name evidence="1" type="ORF">D9613_010817</name>
</gene>
<protein>
    <submittedName>
        <fullName evidence="1">Uncharacterized protein</fullName>
    </submittedName>
</protein>
<name>A0A8H4QLI0_9AGAR</name>
<dbReference type="EMBL" id="JAACJL010000046">
    <property type="protein sequence ID" value="KAF4613066.1"/>
    <property type="molecule type" value="Genomic_DNA"/>
</dbReference>
<dbReference type="AlphaFoldDB" id="A0A8H4QLI0"/>
<reference evidence="1 2" key="1">
    <citation type="submission" date="2019-12" db="EMBL/GenBank/DDBJ databases">
        <authorList>
            <person name="Floudas D."/>
            <person name="Bentzer J."/>
            <person name="Ahren D."/>
            <person name="Johansson T."/>
            <person name="Persson P."/>
            <person name="Tunlid A."/>
        </authorList>
    </citation>
    <scope>NUCLEOTIDE SEQUENCE [LARGE SCALE GENOMIC DNA]</scope>
    <source>
        <strain evidence="1 2">CBS 102.39</strain>
    </source>
</reference>
<dbReference type="Proteomes" id="UP000521872">
    <property type="component" value="Unassembled WGS sequence"/>
</dbReference>
<organism evidence="1 2">
    <name type="scientific">Agrocybe pediades</name>
    <dbReference type="NCBI Taxonomy" id="84607"/>
    <lineage>
        <taxon>Eukaryota</taxon>
        <taxon>Fungi</taxon>
        <taxon>Dikarya</taxon>
        <taxon>Basidiomycota</taxon>
        <taxon>Agaricomycotina</taxon>
        <taxon>Agaricomycetes</taxon>
        <taxon>Agaricomycetidae</taxon>
        <taxon>Agaricales</taxon>
        <taxon>Agaricineae</taxon>
        <taxon>Strophariaceae</taxon>
        <taxon>Agrocybe</taxon>
    </lineage>
</organism>
<sequence length="360" mass="40739">MDNEIKYEVQSSEQLQVITPVQGSSIDEMPTIVQDISDMILAFSKNRKVESGPSTPDRLDQYIDTLVEEKAISQATRDFLGTDILGSIAYSIQHARETSNSDSEEAVEPHALLKHFISVYNKHFEVDTNNTEASKLPYYSFCVARSSLKGSPDMFARSRHQSKIRPRQNKDEIERDFKFRMAISYPRMDPHKPTFKSLTKTVTFVHCGEYMSLSFLTKWAEDHVLGTQDDTAKVAVTSYAYNKIQNVAQSFCANCQRYSMIQAMKTPGLRITDIAWTPELHTDIGFRSRGVYQSEITNSTQCGDNRKCDWHGRMMAGDRVCTFEVCQRGACPKRGLSTAPPSLCCAHRGRLPIVLLFNTV</sequence>